<evidence type="ECO:0000256" key="1">
    <source>
        <dbReference type="SAM" id="Phobius"/>
    </source>
</evidence>
<evidence type="ECO:0000259" key="2">
    <source>
        <dbReference type="SMART" id="SM00014"/>
    </source>
</evidence>
<keyword evidence="4" id="KW-1185">Reference proteome</keyword>
<keyword evidence="1" id="KW-0812">Transmembrane</keyword>
<dbReference type="Pfam" id="PF01569">
    <property type="entry name" value="PAP2"/>
    <property type="match status" value="1"/>
</dbReference>
<sequence length="228" mass="25579">MTDYYAAPFSKYFRQAAIAVLPFIIIVTLAIAIPDRLQSFDENLLLTIYNSGGPLLDQIVTTYTDLAGPQTITVLTILLWLTYRYYLKKPRVANWFVVTVVIAFGILNSMVKYIVMRPRPSVVPHLIEQGGFSFPSGHSCGSMIFYGALAVLLFERYKDKKWGRRLAGFVLTFFPITIALSRLYLGVHYPSDTVAGLSLGATTLIIATAYLRNVILIEEENDLNLHSD</sequence>
<keyword evidence="1" id="KW-1133">Transmembrane helix</keyword>
<evidence type="ECO:0000313" key="4">
    <source>
        <dbReference type="Proteomes" id="UP001146670"/>
    </source>
</evidence>
<dbReference type="EMBL" id="JAPRFR010000001">
    <property type="protein sequence ID" value="MCZ0725502.1"/>
    <property type="molecule type" value="Genomic_DNA"/>
</dbReference>
<evidence type="ECO:0000313" key="3">
    <source>
        <dbReference type="EMBL" id="MCZ0725502.1"/>
    </source>
</evidence>
<organism evidence="3 4">
    <name type="scientific">Aerococcus kribbianus</name>
    <dbReference type="NCBI Taxonomy" id="2999064"/>
    <lineage>
        <taxon>Bacteria</taxon>
        <taxon>Bacillati</taxon>
        <taxon>Bacillota</taxon>
        <taxon>Bacilli</taxon>
        <taxon>Lactobacillales</taxon>
        <taxon>Aerococcaceae</taxon>
        <taxon>Aerococcus</taxon>
    </lineage>
</organism>
<dbReference type="CDD" id="cd03392">
    <property type="entry name" value="PAP2_like_2"/>
    <property type="match status" value="1"/>
</dbReference>
<feature type="transmembrane region" description="Helical" evidence="1">
    <location>
        <begin position="66"/>
        <end position="83"/>
    </location>
</feature>
<feature type="transmembrane region" description="Helical" evidence="1">
    <location>
        <begin position="193"/>
        <end position="211"/>
    </location>
</feature>
<dbReference type="InterPro" id="IPR000326">
    <property type="entry name" value="PAP2/HPO"/>
</dbReference>
<gene>
    <name evidence="3" type="ORF">OW157_02835</name>
</gene>
<dbReference type="Gene3D" id="1.20.144.10">
    <property type="entry name" value="Phosphatidic acid phosphatase type 2/haloperoxidase"/>
    <property type="match status" value="2"/>
</dbReference>
<comment type="caution">
    <text evidence="3">The sequence shown here is derived from an EMBL/GenBank/DDBJ whole genome shotgun (WGS) entry which is preliminary data.</text>
</comment>
<dbReference type="InterPro" id="IPR036938">
    <property type="entry name" value="PAP2/HPO_sf"/>
</dbReference>
<dbReference type="SMART" id="SM00014">
    <property type="entry name" value="acidPPc"/>
    <property type="match status" value="1"/>
</dbReference>
<keyword evidence="1" id="KW-0472">Membrane</keyword>
<dbReference type="PANTHER" id="PTHR14969">
    <property type="entry name" value="SPHINGOSINE-1-PHOSPHATE PHOSPHOHYDROLASE"/>
    <property type="match status" value="1"/>
</dbReference>
<dbReference type="Proteomes" id="UP001146670">
    <property type="component" value="Unassembled WGS sequence"/>
</dbReference>
<protein>
    <submittedName>
        <fullName evidence="3">Phosphatase PAP2 family protein</fullName>
    </submittedName>
</protein>
<name>A0A9X3JEJ3_9LACT</name>
<dbReference type="AlphaFoldDB" id="A0A9X3JEJ3"/>
<feature type="transmembrane region" description="Helical" evidence="1">
    <location>
        <begin position="166"/>
        <end position="187"/>
    </location>
</feature>
<feature type="transmembrane region" description="Helical" evidence="1">
    <location>
        <begin position="135"/>
        <end position="154"/>
    </location>
</feature>
<reference evidence="3" key="1">
    <citation type="submission" date="2022-12" db="EMBL/GenBank/DDBJ databases">
        <title>Description and comparative metabolic analysis of Aerococcus sp. nov., isolated from the feces of a pig.</title>
        <authorList>
            <person name="Chang Y.-H."/>
        </authorList>
    </citation>
    <scope>NUCLEOTIDE SEQUENCE</scope>
    <source>
        <strain evidence="3">YH-aer222</strain>
    </source>
</reference>
<dbReference type="PANTHER" id="PTHR14969:SF13">
    <property type="entry name" value="AT30094P"/>
    <property type="match status" value="1"/>
</dbReference>
<feature type="domain" description="Phosphatidic acid phosphatase type 2/haloperoxidase" evidence="2">
    <location>
        <begin position="90"/>
        <end position="208"/>
    </location>
</feature>
<feature type="transmembrane region" description="Helical" evidence="1">
    <location>
        <begin position="95"/>
        <end position="115"/>
    </location>
</feature>
<accession>A0A9X3JEJ3</accession>
<proteinExistence type="predicted"/>
<dbReference type="RefSeq" id="WP_268751820.1">
    <property type="nucleotide sequence ID" value="NZ_JAPRFQ010000001.1"/>
</dbReference>
<dbReference type="SUPFAM" id="SSF48317">
    <property type="entry name" value="Acid phosphatase/Vanadium-dependent haloperoxidase"/>
    <property type="match status" value="1"/>
</dbReference>
<feature type="transmembrane region" description="Helical" evidence="1">
    <location>
        <begin position="12"/>
        <end position="33"/>
    </location>
</feature>